<name>A0A8H5LH67_9AGAR</name>
<evidence type="ECO:0000256" key="1">
    <source>
        <dbReference type="SAM" id="MobiDB-lite"/>
    </source>
</evidence>
<organism evidence="2 3">
    <name type="scientific">Tetrapyrgos nigripes</name>
    <dbReference type="NCBI Taxonomy" id="182062"/>
    <lineage>
        <taxon>Eukaryota</taxon>
        <taxon>Fungi</taxon>
        <taxon>Dikarya</taxon>
        <taxon>Basidiomycota</taxon>
        <taxon>Agaricomycotina</taxon>
        <taxon>Agaricomycetes</taxon>
        <taxon>Agaricomycetidae</taxon>
        <taxon>Agaricales</taxon>
        <taxon>Marasmiineae</taxon>
        <taxon>Marasmiaceae</taxon>
        <taxon>Tetrapyrgos</taxon>
    </lineage>
</organism>
<dbReference type="EMBL" id="JAACJM010000052">
    <property type="protein sequence ID" value="KAF5357320.1"/>
    <property type="molecule type" value="Genomic_DNA"/>
</dbReference>
<reference evidence="2 3" key="1">
    <citation type="journal article" date="2020" name="ISME J.">
        <title>Uncovering the hidden diversity of litter-decomposition mechanisms in mushroom-forming fungi.</title>
        <authorList>
            <person name="Floudas D."/>
            <person name="Bentzer J."/>
            <person name="Ahren D."/>
            <person name="Johansson T."/>
            <person name="Persson P."/>
            <person name="Tunlid A."/>
        </authorList>
    </citation>
    <scope>NUCLEOTIDE SEQUENCE [LARGE SCALE GENOMIC DNA]</scope>
    <source>
        <strain evidence="2 3">CBS 291.85</strain>
    </source>
</reference>
<proteinExistence type="predicted"/>
<keyword evidence="3" id="KW-1185">Reference proteome</keyword>
<dbReference type="Proteomes" id="UP000559256">
    <property type="component" value="Unassembled WGS sequence"/>
</dbReference>
<gene>
    <name evidence="2" type="ORF">D9758_005837</name>
</gene>
<comment type="caution">
    <text evidence="2">The sequence shown here is derived from an EMBL/GenBank/DDBJ whole genome shotgun (WGS) entry which is preliminary data.</text>
</comment>
<feature type="region of interest" description="Disordered" evidence="1">
    <location>
        <begin position="28"/>
        <end position="49"/>
    </location>
</feature>
<protein>
    <submittedName>
        <fullName evidence="2">Uncharacterized protein</fullName>
    </submittedName>
</protein>
<dbReference type="AlphaFoldDB" id="A0A8H5LH67"/>
<accession>A0A8H5LH67</accession>
<sequence>MPTPIAVVSRPITKEDLERTSAIAFLQTETQTQSADSSGLWPDSGVASEEDHIRKEGINSVVFPSVDSNEFDSPSNEEGSGIVIKRVAVLRVVGLVGLNHIGKKWMPQVQQ</sequence>
<evidence type="ECO:0000313" key="2">
    <source>
        <dbReference type="EMBL" id="KAF5357320.1"/>
    </source>
</evidence>
<feature type="compositionally biased region" description="Polar residues" evidence="1">
    <location>
        <begin position="28"/>
        <end position="37"/>
    </location>
</feature>
<evidence type="ECO:0000313" key="3">
    <source>
        <dbReference type="Proteomes" id="UP000559256"/>
    </source>
</evidence>